<dbReference type="Proteomes" id="UP000215005">
    <property type="component" value="Chromosome"/>
</dbReference>
<dbReference type="EMBL" id="CP022753">
    <property type="protein sequence ID" value="ASU84315.1"/>
    <property type="molecule type" value="Genomic_DNA"/>
</dbReference>
<reference evidence="1 2" key="1">
    <citation type="submission" date="2017-08" db="EMBL/GenBank/DDBJ databases">
        <title>The complete genome sequence of Nocardiopsis gilva YIM 90087.</title>
        <authorList>
            <person name="Yin M."/>
            <person name="Tang S."/>
        </authorList>
    </citation>
    <scope>NUCLEOTIDE SEQUENCE [LARGE SCALE GENOMIC DNA]</scope>
    <source>
        <strain evidence="1 2">YIM 90087</strain>
    </source>
</reference>
<evidence type="ECO:0000313" key="2">
    <source>
        <dbReference type="Proteomes" id="UP000215005"/>
    </source>
</evidence>
<dbReference type="KEGG" id="ngv:CDO52_17285"/>
<proteinExistence type="predicted"/>
<evidence type="ECO:0000313" key="1">
    <source>
        <dbReference type="EMBL" id="ASU84315.1"/>
    </source>
</evidence>
<dbReference type="AlphaFoldDB" id="A0A223S867"/>
<accession>A0A223S867</accession>
<organism evidence="1 2">
    <name type="scientific">Nocardiopsis gilva YIM 90087</name>
    <dbReference type="NCBI Taxonomy" id="1235441"/>
    <lineage>
        <taxon>Bacteria</taxon>
        <taxon>Bacillati</taxon>
        <taxon>Actinomycetota</taxon>
        <taxon>Actinomycetes</taxon>
        <taxon>Streptosporangiales</taxon>
        <taxon>Nocardiopsidaceae</taxon>
        <taxon>Nocardiopsis</taxon>
    </lineage>
</organism>
<protein>
    <submittedName>
        <fullName evidence="1">Uncharacterized protein</fullName>
    </submittedName>
</protein>
<keyword evidence="2" id="KW-1185">Reference proteome</keyword>
<sequence length="185" mass="19920">MEPETSGPVISTGSIDRNARRRATGIDRAGLRTLAADYAPRDVRPLGVWDLDGSLLKVYAICVPGQQVDTPLLDRGRELAALRTRADMAVGALGLGTVILHRGGDGDYVIVLNWTEGFMSRTGIFTGPLGRPEELRPGPAGLSPCLWELAVIAHERDALHRDVVMSDDLDVGIAAWRENVLSGKV</sequence>
<name>A0A223S867_9ACTN</name>
<dbReference type="OrthoDB" id="1248892at2"/>
<gene>
    <name evidence="1" type="ORF">CDO52_17285</name>
</gene>
<dbReference type="RefSeq" id="WP_017617977.1">
    <property type="nucleotide sequence ID" value="NZ_ANBG01000122.1"/>
</dbReference>